<reference evidence="2" key="3">
    <citation type="submission" date="2018-08" db="UniProtKB">
        <authorList>
            <consortium name="EnsemblPlants"/>
        </authorList>
    </citation>
    <scope>IDENTIFICATION</scope>
    <source>
        <strain evidence="2">cv. Bd21</strain>
    </source>
</reference>
<dbReference type="EnsemblPlants" id="PNT67830">
    <property type="protein sequence ID" value="PNT67830"/>
    <property type="gene ID" value="BRADI_3g32586v3"/>
</dbReference>
<evidence type="ECO:0000313" key="2">
    <source>
        <dbReference type="EnsemblPlants" id="PNT67830"/>
    </source>
</evidence>
<reference evidence="1 2" key="1">
    <citation type="journal article" date="2010" name="Nature">
        <title>Genome sequencing and analysis of the model grass Brachypodium distachyon.</title>
        <authorList>
            <consortium name="International Brachypodium Initiative"/>
        </authorList>
    </citation>
    <scope>NUCLEOTIDE SEQUENCE [LARGE SCALE GENOMIC DNA]</scope>
    <source>
        <strain evidence="1 2">Bd21</strain>
    </source>
</reference>
<dbReference type="PANTHER" id="PTHR34146">
    <property type="entry name" value="POLYNUCLEOTIDYL TRANSFERASE, RIBONUCLEASE H-LIKE SUPERFAMILY PROTEIN-RELATED"/>
    <property type="match status" value="1"/>
</dbReference>
<protein>
    <recommendedName>
        <fullName evidence="4">Reverse transcriptase zinc-binding domain-containing protein</fullName>
    </recommendedName>
</protein>
<evidence type="ECO:0000313" key="1">
    <source>
        <dbReference type="EMBL" id="PNT67830.1"/>
    </source>
</evidence>
<dbReference type="ExpressionAtlas" id="A0A2K2D0M5">
    <property type="expression patterns" value="baseline"/>
</dbReference>
<organism evidence="1">
    <name type="scientific">Brachypodium distachyon</name>
    <name type="common">Purple false brome</name>
    <name type="synonym">Trachynia distachya</name>
    <dbReference type="NCBI Taxonomy" id="15368"/>
    <lineage>
        <taxon>Eukaryota</taxon>
        <taxon>Viridiplantae</taxon>
        <taxon>Streptophyta</taxon>
        <taxon>Embryophyta</taxon>
        <taxon>Tracheophyta</taxon>
        <taxon>Spermatophyta</taxon>
        <taxon>Magnoliopsida</taxon>
        <taxon>Liliopsida</taxon>
        <taxon>Poales</taxon>
        <taxon>Poaceae</taxon>
        <taxon>BOP clade</taxon>
        <taxon>Pooideae</taxon>
        <taxon>Stipodae</taxon>
        <taxon>Brachypodieae</taxon>
        <taxon>Brachypodium</taxon>
    </lineage>
</organism>
<reference evidence="1" key="2">
    <citation type="submission" date="2017-06" db="EMBL/GenBank/DDBJ databases">
        <title>WGS assembly of Brachypodium distachyon.</title>
        <authorList>
            <consortium name="The International Brachypodium Initiative"/>
            <person name="Lucas S."/>
            <person name="Harmon-Smith M."/>
            <person name="Lail K."/>
            <person name="Tice H."/>
            <person name="Grimwood J."/>
            <person name="Bruce D."/>
            <person name="Barry K."/>
            <person name="Shu S."/>
            <person name="Lindquist E."/>
            <person name="Wang M."/>
            <person name="Pitluck S."/>
            <person name="Vogel J.P."/>
            <person name="Garvin D.F."/>
            <person name="Mockler T.C."/>
            <person name="Schmutz J."/>
            <person name="Rokhsar D."/>
            <person name="Bevan M.W."/>
        </authorList>
    </citation>
    <scope>NUCLEOTIDE SEQUENCE</scope>
    <source>
        <strain evidence="1">Bd21</strain>
    </source>
</reference>
<dbReference type="EMBL" id="CM000882">
    <property type="protein sequence ID" value="PNT67830.1"/>
    <property type="molecule type" value="Genomic_DNA"/>
</dbReference>
<sequence>LYYTSTVSWIYSAGTVKCRHSKESTMNLIRNLFSPQAVRSILDTPILQSPGNDILCWKHNPLVICTIKSAYKLAIQQIYSSSSPSPIQQLDLALLNTIWASKTLIPRVQLFAWRLITRALPTDKRAGTHVYSDAAWKLPQQSSGSLEAKAGLGVYIEHFSQTEKLKVQVSVASPPSNSPLLAEAWALLLAADLIRCLQFERGLLLSDNITSQAADQRNLQHSPGHWSIRPLLAEISNKTPPAFSESISLETAMQWLMI</sequence>
<dbReference type="Proteomes" id="UP000008810">
    <property type="component" value="Chromosome 3"/>
</dbReference>
<dbReference type="Gramene" id="PNT67830">
    <property type="protein sequence ID" value="PNT67830"/>
    <property type="gene ID" value="BRADI_3g32586v3"/>
</dbReference>
<dbReference type="AlphaFoldDB" id="A0A2K2D0M5"/>
<gene>
    <name evidence="2" type="primary">LOC112271959</name>
    <name evidence="1" type="ORF">BRADI_3g32586v3</name>
</gene>
<keyword evidence="3" id="KW-1185">Reference proteome</keyword>
<feature type="non-terminal residue" evidence="1">
    <location>
        <position position="1"/>
    </location>
</feature>
<evidence type="ECO:0008006" key="4">
    <source>
        <dbReference type="Google" id="ProtNLM"/>
    </source>
</evidence>
<accession>A0A2K2D0M5</accession>
<proteinExistence type="predicted"/>
<name>A0A2K2D0M5_BRADI</name>
<dbReference type="OrthoDB" id="783377at2759"/>
<dbReference type="FunCoup" id="A0A2K2D0M5">
    <property type="interactions" value="1"/>
</dbReference>
<dbReference type="PANTHER" id="PTHR34146:SF10">
    <property type="entry name" value="RNASE H TYPE-1 DOMAIN-CONTAINING PROTEIN"/>
    <property type="match status" value="1"/>
</dbReference>
<evidence type="ECO:0000313" key="3">
    <source>
        <dbReference type="Proteomes" id="UP000008810"/>
    </source>
</evidence>